<feature type="binding site" evidence="8">
    <location>
        <position position="43"/>
    </location>
    <ligand>
        <name>substrate</name>
    </ligand>
</feature>
<comment type="pathway">
    <text evidence="8">Cofactor biosynthesis; biotin biosynthesis; biotin from 7,8-diaminononanoate: step 1/2.</text>
</comment>
<keyword evidence="10" id="KW-1185">Reference proteome</keyword>
<comment type="similarity">
    <text evidence="8">Belongs to the dethiobiotin synthetase family.</text>
</comment>
<comment type="function">
    <text evidence="8">Catalyzes a mechanistically unusual reaction, the ATP-dependent insertion of CO2 between the N7 and N8 nitrogen atoms of 7,8-diaminopelargonic acid (DAPA, also called 7,8-diammoniononanoate) to form a ureido ring.</text>
</comment>
<dbReference type="InterPro" id="IPR027417">
    <property type="entry name" value="P-loop_NTPase"/>
</dbReference>
<comment type="caution">
    <text evidence="8">Lacks conserved residue(s) required for the propagation of feature annotation.</text>
</comment>
<evidence type="ECO:0000256" key="4">
    <source>
        <dbReference type="ARBA" id="ARBA00022741"/>
    </source>
</evidence>
<dbReference type="Gene3D" id="3.40.50.300">
    <property type="entry name" value="P-loop containing nucleotide triphosphate hydrolases"/>
    <property type="match status" value="1"/>
</dbReference>
<dbReference type="PIRSF" id="PIRSF006755">
    <property type="entry name" value="DTB_synth"/>
    <property type="match status" value="1"/>
</dbReference>
<dbReference type="GO" id="GO:0005524">
    <property type="term" value="F:ATP binding"/>
    <property type="evidence" value="ECO:0007669"/>
    <property type="project" value="UniProtKB-UniRule"/>
</dbReference>
<feature type="binding site" evidence="8">
    <location>
        <position position="56"/>
    </location>
    <ligand>
        <name>ATP</name>
        <dbReference type="ChEBI" id="CHEBI:30616"/>
    </ligand>
</feature>
<dbReference type="GO" id="GO:0004141">
    <property type="term" value="F:dethiobiotin synthase activity"/>
    <property type="evidence" value="ECO:0007669"/>
    <property type="project" value="UniProtKB-UniRule"/>
</dbReference>
<gene>
    <name evidence="8 9" type="primary">bioD</name>
    <name evidence="9" type="ORF">CEJ45_07010</name>
</gene>
<evidence type="ECO:0000256" key="1">
    <source>
        <dbReference type="ARBA" id="ARBA00022490"/>
    </source>
</evidence>
<dbReference type="RefSeq" id="WP_088754446.1">
    <property type="nucleotide sequence ID" value="NZ_NJGV01000005.1"/>
</dbReference>
<dbReference type="EC" id="6.3.3.3" evidence="8"/>
<dbReference type="GO" id="GO:0042803">
    <property type="term" value="F:protein homodimerization activity"/>
    <property type="evidence" value="ECO:0007669"/>
    <property type="project" value="UniProtKB-ARBA"/>
</dbReference>
<comment type="subunit">
    <text evidence="8">Homodimer.</text>
</comment>
<dbReference type="Pfam" id="PF13500">
    <property type="entry name" value="AAA_26"/>
    <property type="match status" value="1"/>
</dbReference>
<protein>
    <recommendedName>
        <fullName evidence="8">ATP-dependent dethiobiotin synthetase BioD</fullName>
        <ecNumber evidence="8">6.3.3.3</ecNumber>
    </recommendedName>
    <alternativeName>
        <fullName evidence="8">DTB synthetase</fullName>
        <shortName evidence="8">DTBS</shortName>
    </alternativeName>
    <alternativeName>
        <fullName evidence="8">Dethiobiotin synthase</fullName>
    </alternativeName>
</protein>
<dbReference type="GO" id="GO:0000287">
    <property type="term" value="F:magnesium ion binding"/>
    <property type="evidence" value="ECO:0007669"/>
    <property type="project" value="UniProtKB-UniRule"/>
</dbReference>
<evidence type="ECO:0000256" key="6">
    <source>
        <dbReference type="ARBA" id="ARBA00022840"/>
    </source>
</evidence>
<dbReference type="HAMAP" id="MF_00336">
    <property type="entry name" value="BioD"/>
    <property type="match status" value="1"/>
</dbReference>
<dbReference type="EMBL" id="NJGV01000005">
    <property type="protein sequence ID" value="OWY35558.1"/>
    <property type="molecule type" value="Genomic_DNA"/>
</dbReference>
<feature type="binding site" evidence="8">
    <location>
        <begin position="177"/>
        <end position="178"/>
    </location>
    <ligand>
        <name>ATP</name>
        <dbReference type="ChEBI" id="CHEBI:30616"/>
    </ligand>
</feature>
<dbReference type="CDD" id="cd03109">
    <property type="entry name" value="DTBS"/>
    <property type="match status" value="1"/>
</dbReference>
<feature type="active site" evidence="8">
    <location>
        <position position="39"/>
    </location>
</feature>
<feature type="binding site" evidence="8">
    <location>
        <position position="18"/>
    </location>
    <ligand>
        <name>Mg(2+)</name>
        <dbReference type="ChEBI" id="CHEBI:18420"/>
    </ligand>
</feature>
<proteinExistence type="inferred from homology"/>
<accession>A0A225SWH0</accession>
<keyword evidence="3 8" id="KW-0479">Metal-binding</keyword>
<dbReference type="GO" id="GO:0005829">
    <property type="term" value="C:cytosol"/>
    <property type="evidence" value="ECO:0007669"/>
    <property type="project" value="TreeGrafter"/>
</dbReference>
<evidence type="ECO:0000256" key="8">
    <source>
        <dbReference type="HAMAP-Rule" id="MF_00336"/>
    </source>
</evidence>
<keyword evidence="4 8" id="KW-0547">Nucleotide-binding</keyword>
<keyword evidence="2 8" id="KW-0436">Ligase</keyword>
<dbReference type="FunFam" id="3.40.50.300:FF:000292">
    <property type="entry name" value="ATP-dependent dethiobiotin synthetase BioD"/>
    <property type="match status" value="1"/>
</dbReference>
<evidence type="ECO:0000256" key="3">
    <source>
        <dbReference type="ARBA" id="ARBA00022723"/>
    </source>
</evidence>
<keyword evidence="7 8" id="KW-0460">Magnesium</keyword>
<dbReference type="PANTHER" id="PTHR43210:SF5">
    <property type="entry name" value="DETHIOBIOTIN SYNTHETASE"/>
    <property type="match status" value="1"/>
</dbReference>
<comment type="catalytic activity">
    <reaction evidence="8">
        <text>(7R,8S)-7,8-diammoniononanoate + CO2 + ATP = (4R,5S)-dethiobiotin + ADP + phosphate + 3 H(+)</text>
        <dbReference type="Rhea" id="RHEA:15805"/>
        <dbReference type="ChEBI" id="CHEBI:15378"/>
        <dbReference type="ChEBI" id="CHEBI:16526"/>
        <dbReference type="ChEBI" id="CHEBI:30616"/>
        <dbReference type="ChEBI" id="CHEBI:43474"/>
        <dbReference type="ChEBI" id="CHEBI:149469"/>
        <dbReference type="ChEBI" id="CHEBI:149473"/>
        <dbReference type="ChEBI" id="CHEBI:456216"/>
        <dbReference type="EC" id="6.3.3.3"/>
    </reaction>
</comment>
<evidence type="ECO:0000256" key="5">
    <source>
        <dbReference type="ARBA" id="ARBA00022756"/>
    </source>
</evidence>
<keyword evidence="6 8" id="KW-0067">ATP-binding</keyword>
<sequence length="226" mass="23621">MNGRSCFVTGTDTGVGKTLVACALIHLHAASGLRAGGMKPVASGAFLHEGVWCNEDVQALQAASNAALPTQLVNPYLLRQATAPHIAAAQEGVQVTLEHLLQCHAQLQSSCDVLVVEGAGGFMVPLNAEHNSDDLAVRLGLPVVLVVGIRLGCINHALLSAQAIRARGLRLAGWVANHIDAGEKQGEAMVASLIQRLRAPLLGRLPWLPGMTAAQAAARLTWPDPP</sequence>
<dbReference type="SUPFAM" id="SSF52540">
    <property type="entry name" value="P-loop containing nucleoside triphosphate hydrolases"/>
    <property type="match status" value="1"/>
</dbReference>
<dbReference type="GO" id="GO:0009102">
    <property type="term" value="P:biotin biosynthetic process"/>
    <property type="evidence" value="ECO:0007669"/>
    <property type="project" value="UniProtKB-UniRule"/>
</dbReference>
<keyword evidence="1 8" id="KW-0963">Cytoplasm</keyword>
<comment type="subcellular location">
    <subcellularLocation>
        <location evidence="8">Cytoplasm</location>
    </subcellularLocation>
</comment>
<evidence type="ECO:0000313" key="10">
    <source>
        <dbReference type="Proteomes" id="UP000214747"/>
    </source>
</evidence>
<comment type="caution">
    <text evidence="9">The sequence shown here is derived from an EMBL/GenBank/DDBJ whole genome shotgun (WGS) entry which is preliminary data.</text>
</comment>
<dbReference type="AlphaFoldDB" id="A0A225SWH0"/>
<dbReference type="PANTHER" id="PTHR43210">
    <property type="entry name" value="DETHIOBIOTIN SYNTHETASE"/>
    <property type="match status" value="1"/>
</dbReference>
<feature type="binding site" evidence="8">
    <location>
        <position position="117"/>
    </location>
    <ligand>
        <name>Mg(2+)</name>
        <dbReference type="ChEBI" id="CHEBI:18420"/>
    </ligand>
</feature>
<organism evidence="9 10">
    <name type="scientific">Herbaspirillum aquaticum</name>
    <dbReference type="NCBI Taxonomy" id="568783"/>
    <lineage>
        <taxon>Bacteria</taxon>
        <taxon>Pseudomonadati</taxon>
        <taxon>Pseudomonadota</taxon>
        <taxon>Betaproteobacteria</taxon>
        <taxon>Burkholderiales</taxon>
        <taxon>Oxalobacteraceae</taxon>
        <taxon>Herbaspirillum</taxon>
    </lineage>
</organism>
<dbReference type="Proteomes" id="UP000214747">
    <property type="component" value="Unassembled WGS sequence"/>
</dbReference>
<comment type="cofactor">
    <cofactor evidence="8">
        <name>Mg(2+)</name>
        <dbReference type="ChEBI" id="CHEBI:18420"/>
    </cofactor>
</comment>
<reference evidence="9 10" key="1">
    <citation type="journal article" date="2010" name="Int. J. Syst. Evol. Microbiol.">
        <title>Reclassification of Herbaspirillum putei as a later heterotypic synonym of Herbaspirillum huttiense, with the description of H. huttiense subsp. huttiense subsp. nov. and H. huttiense subsp. putei subsp. nov., comb. nov., and description of Herbaspirillum aquaticum sp. nov.</title>
        <authorList>
            <person name="Dobritsa A.P."/>
            <person name="Reddy M.C."/>
            <person name="Samadpour M."/>
        </authorList>
    </citation>
    <scope>NUCLEOTIDE SEQUENCE [LARGE SCALE GENOMIC DNA]</scope>
    <source>
        <strain evidence="9 10">IEH 4430</strain>
    </source>
</reference>
<name>A0A225SWH0_9BURK</name>
<dbReference type="NCBIfam" id="TIGR00347">
    <property type="entry name" value="bioD"/>
    <property type="match status" value="1"/>
</dbReference>
<feature type="binding site" evidence="8">
    <location>
        <begin position="14"/>
        <end position="19"/>
    </location>
    <ligand>
        <name>ATP</name>
        <dbReference type="ChEBI" id="CHEBI:30616"/>
    </ligand>
</feature>
<keyword evidence="5 8" id="KW-0093">Biotin biosynthesis</keyword>
<feature type="binding site" evidence="8">
    <location>
        <position position="56"/>
    </location>
    <ligand>
        <name>Mg(2+)</name>
        <dbReference type="ChEBI" id="CHEBI:18420"/>
    </ligand>
</feature>
<feature type="binding site" evidence="8">
    <location>
        <begin position="206"/>
        <end position="208"/>
    </location>
    <ligand>
        <name>ATP</name>
        <dbReference type="ChEBI" id="CHEBI:30616"/>
    </ligand>
</feature>
<evidence type="ECO:0000256" key="7">
    <source>
        <dbReference type="ARBA" id="ARBA00022842"/>
    </source>
</evidence>
<dbReference type="InterPro" id="IPR004472">
    <property type="entry name" value="DTB_synth_BioD"/>
</dbReference>
<evidence type="ECO:0000256" key="2">
    <source>
        <dbReference type="ARBA" id="ARBA00022598"/>
    </source>
</evidence>
<dbReference type="UniPathway" id="UPA00078">
    <property type="reaction ID" value="UER00161"/>
</dbReference>
<evidence type="ECO:0000313" key="9">
    <source>
        <dbReference type="EMBL" id="OWY35558.1"/>
    </source>
</evidence>
<feature type="binding site" evidence="8">
    <location>
        <begin position="117"/>
        <end position="120"/>
    </location>
    <ligand>
        <name>ATP</name>
        <dbReference type="ChEBI" id="CHEBI:30616"/>
    </ligand>
</feature>